<dbReference type="InterPro" id="IPR016176">
    <property type="entry name" value="Cbl-dep_enz_cat"/>
</dbReference>
<dbReference type="AlphaFoldDB" id="A0A4S2GQ81"/>
<dbReference type="Gene3D" id="3.20.20.240">
    <property type="entry name" value="Methylmalonyl-CoA mutase"/>
    <property type="match status" value="1"/>
</dbReference>
<evidence type="ECO:0000313" key="3">
    <source>
        <dbReference type="Proteomes" id="UP000308054"/>
    </source>
</evidence>
<dbReference type="Proteomes" id="UP000308054">
    <property type="component" value="Unassembled WGS sequence"/>
</dbReference>
<protein>
    <submittedName>
        <fullName evidence="2">Methylmalonyl-CoA mutase</fullName>
    </submittedName>
</protein>
<dbReference type="EMBL" id="SRXW01000117">
    <property type="protein sequence ID" value="TGY84701.1"/>
    <property type="molecule type" value="Genomic_DNA"/>
</dbReference>
<dbReference type="GO" id="GO:0031419">
    <property type="term" value="F:cobalamin binding"/>
    <property type="evidence" value="ECO:0007669"/>
    <property type="project" value="InterPro"/>
</dbReference>
<evidence type="ECO:0000313" key="2">
    <source>
        <dbReference type="EMBL" id="TGY84701.1"/>
    </source>
</evidence>
<organism evidence="2 3">
    <name type="scientific">Marinicauda algicola</name>
    <dbReference type="NCBI Taxonomy" id="2029849"/>
    <lineage>
        <taxon>Bacteria</taxon>
        <taxon>Pseudomonadati</taxon>
        <taxon>Pseudomonadota</taxon>
        <taxon>Alphaproteobacteria</taxon>
        <taxon>Maricaulales</taxon>
        <taxon>Maricaulaceae</taxon>
        <taxon>Marinicauda</taxon>
    </lineage>
</organism>
<keyword evidence="3" id="KW-1185">Reference proteome</keyword>
<accession>A0A4S2GQ81</accession>
<dbReference type="RefSeq" id="WP_241980979.1">
    <property type="nucleotide sequence ID" value="NZ_SRXW01000117.1"/>
</dbReference>
<feature type="domain" description="Methylmalonyl-CoA mutase alpha/beta chain catalytic" evidence="1">
    <location>
        <begin position="5"/>
        <end position="96"/>
    </location>
</feature>
<feature type="non-terminal residue" evidence="2">
    <location>
        <position position="100"/>
    </location>
</feature>
<comment type="caution">
    <text evidence="2">The sequence shown here is derived from an EMBL/GenBank/DDBJ whole genome shotgun (WGS) entry which is preliminary data.</text>
</comment>
<sequence length="100" mass="10716">VARGPLFTRAHLEEVSDPSAPGAAPFVRGLVAARDPYLPWGIRQPVDEPDPKKANAVILEELEGGATEISLRVDPNGETGVTIRTLDEMKTALDAVMLDL</sequence>
<dbReference type="Pfam" id="PF01642">
    <property type="entry name" value="MM_CoA_mutase"/>
    <property type="match status" value="1"/>
</dbReference>
<name>A0A4S2GQ81_9PROT</name>
<dbReference type="SUPFAM" id="SSF51703">
    <property type="entry name" value="Cobalamin (vitamin B12)-dependent enzymes"/>
    <property type="match status" value="1"/>
</dbReference>
<feature type="non-terminal residue" evidence="2">
    <location>
        <position position="1"/>
    </location>
</feature>
<dbReference type="InterPro" id="IPR006099">
    <property type="entry name" value="MeMalonylCoA_mutase_a/b_cat"/>
</dbReference>
<reference evidence="2 3" key="1">
    <citation type="journal article" date="2017" name="Int. J. Syst. Evol. Microbiol.">
        <title>Marinicauda algicola sp. nov., isolated from a marine red alga Rhodosorus marinus.</title>
        <authorList>
            <person name="Jeong S.E."/>
            <person name="Jeon S.H."/>
            <person name="Chun B.H."/>
            <person name="Kim D.W."/>
            <person name="Jeon C.O."/>
        </authorList>
    </citation>
    <scope>NUCLEOTIDE SEQUENCE [LARGE SCALE GENOMIC DNA]</scope>
    <source>
        <strain evidence="2 3">JCM 31718</strain>
    </source>
</reference>
<proteinExistence type="predicted"/>
<dbReference type="GO" id="GO:0016866">
    <property type="term" value="F:intramolecular transferase activity"/>
    <property type="evidence" value="ECO:0007669"/>
    <property type="project" value="InterPro"/>
</dbReference>
<evidence type="ECO:0000259" key="1">
    <source>
        <dbReference type="Pfam" id="PF01642"/>
    </source>
</evidence>
<gene>
    <name evidence="2" type="ORF">E5163_16965</name>
</gene>